<dbReference type="Proteomes" id="UP000276133">
    <property type="component" value="Unassembled WGS sequence"/>
</dbReference>
<comment type="caution">
    <text evidence="2">The sequence shown here is derived from an EMBL/GenBank/DDBJ whole genome shotgun (WGS) entry which is preliminary data.</text>
</comment>
<proteinExistence type="predicted"/>
<keyword evidence="3" id="KW-1185">Reference proteome</keyword>
<name>A0A3M7Q5Z6_BRAPC</name>
<accession>A0A3M7Q5Z6</accession>
<evidence type="ECO:0000313" key="2">
    <source>
        <dbReference type="EMBL" id="RNA06368.1"/>
    </source>
</evidence>
<evidence type="ECO:0000313" key="3">
    <source>
        <dbReference type="Proteomes" id="UP000276133"/>
    </source>
</evidence>
<evidence type="ECO:0000256" key="1">
    <source>
        <dbReference type="SAM" id="MobiDB-lite"/>
    </source>
</evidence>
<dbReference type="AlphaFoldDB" id="A0A3M7Q5Z6"/>
<feature type="region of interest" description="Disordered" evidence="1">
    <location>
        <begin position="1"/>
        <end position="23"/>
    </location>
</feature>
<sequence length="83" mass="9290">MHSDSIKSQKRQPNETQVANTVPKIIESDESGVEEKFVQKGQELNVAGLCVIILSQVKSNDLTLKKILKSSFYLIYCEGTFTI</sequence>
<protein>
    <submittedName>
        <fullName evidence="2">Uncharacterized protein</fullName>
    </submittedName>
</protein>
<gene>
    <name evidence="2" type="ORF">BpHYR1_039799</name>
</gene>
<organism evidence="2 3">
    <name type="scientific">Brachionus plicatilis</name>
    <name type="common">Marine rotifer</name>
    <name type="synonym">Brachionus muelleri</name>
    <dbReference type="NCBI Taxonomy" id="10195"/>
    <lineage>
        <taxon>Eukaryota</taxon>
        <taxon>Metazoa</taxon>
        <taxon>Spiralia</taxon>
        <taxon>Gnathifera</taxon>
        <taxon>Rotifera</taxon>
        <taxon>Eurotatoria</taxon>
        <taxon>Monogononta</taxon>
        <taxon>Pseudotrocha</taxon>
        <taxon>Ploima</taxon>
        <taxon>Brachionidae</taxon>
        <taxon>Brachionus</taxon>
    </lineage>
</organism>
<reference evidence="2 3" key="1">
    <citation type="journal article" date="2018" name="Sci. Rep.">
        <title>Genomic signatures of local adaptation to the degree of environmental predictability in rotifers.</title>
        <authorList>
            <person name="Franch-Gras L."/>
            <person name="Hahn C."/>
            <person name="Garcia-Roger E.M."/>
            <person name="Carmona M.J."/>
            <person name="Serra M."/>
            <person name="Gomez A."/>
        </authorList>
    </citation>
    <scope>NUCLEOTIDE SEQUENCE [LARGE SCALE GENOMIC DNA]</scope>
    <source>
        <strain evidence="2">HYR1</strain>
    </source>
</reference>
<dbReference type="EMBL" id="REGN01007418">
    <property type="protein sequence ID" value="RNA06368.1"/>
    <property type="molecule type" value="Genomic_DNA"/>
</dbReference>